<keyword evidence="3" id="KW-0433">Leucine-rich repeat</keyword>
<dbReference type="PROSITE" id="PS50092">
    <property type="entry name" value="TSP1"/>
    <property type="match status" value="5"/>
</dbReference>
<dbReference type="Gene3D" id="2.40.10.10">
    <property type="entry name" value="Trypsin-like serine proteases"/>
    <property type="match status" value="1"/>
</dbReference>
<dbReference type="InterPro" id="IPR003591">
    <property type="entry name" value="Leu-rich_rpt_typical-subtyp"/>
</dbReference>
<evidence type="ECO:0000313" key="13">
    <source>
        <dbReference type="Proteomes" id="UP001652625"/>
    </source>
</evidence>
<keyword evidence="8" id="KW-1015">Disulfide bond</keyword>
<dbReference type="SMART" id="SM00032">
    <property type="entry name" value="CCP"/>
    <property type="match status" value="1"/>
</dbReference>
<sequence length="1040" mass="120079">MEFFHNIYLIAALFLCVRCCPKNCLCITTILPSSYCNGGKLKAVAKNIAGDTEILSLQLNEIKTITDLDFKHLPRLKRLNLQFNHIEHISDDAFAHQRHLRSLNLGHNSIKVLSPKVFRNLISLEELYLNNNLLQILTNEHFSNLSSLKRLYLQWNNLQTTDHNTFLHSSSLELINLSHNKLKEINNHMFKNMIKLKSLFLDNNAIRNIEPEAFYDLLELLEVSLENNSLTTLNVNHFITKKKLSKVSFFNNPFQCNCKIYWMYEAVSNGWSNIISPEKLTCNHSWENKTKNIIELKSEQFTCHGSWGVWENWSSCNKPCSNQMRYRTRLCYTNERSDYTGLCEGDATELERCASSCTYGVLTNWEEWNECSKNVYQIRKRFCFDPLTNFETTGCTEPLVEKRLCIKTLSFEETSWNNWSSWSTCNKECGLGIKTRERVCVRSVLRTKKRMCNENEVQVEENICFNALCPTMTQWTEWYSISNCSATCGKGILKKTRNCQNYLNITVNAQNFCLGENYKFVECYSSHELCTLKGSWSQWSLWSTCDIFSCKQYRSRKCYSHFDGNDVQNCSGDYEEEQTCASLSPCSAWNVWQQWSQCSHSCDLGYRKRKRLCINLNAINLKCIEEGVKLTEEKNEEIEECKLPKCFVAKWGTWGNWTECTSRGRESRTRQCLEENDFSQCEGPEKEKRPCKFERVESKQKEMVITKKTKCIPRYSIPNGKEIVKTIPNGIKAIYSCNKYYRLKGDKSEMSCINGIGWEENDSPYCVPICGKPQHKPNRNSIERARLLGGLPSAAHSWPWQVAIEVQPPKLDWKFYCGGSLLNDKWIVTAGHCLFDEITRRQYKNTELRVFLGIHNISKRCEDTDLIFNVRYTEVHPKFNLDSLENDIGLIELEKKAKLSDKVLPICLPTSEQRFLSGIGKIGTVIGWGKTSSGEPSEILKELNIPVVSKNDCINAYKNKYNITESMFCAGNKLTNEDTCKGDSGGGYIFRDSSKKKWTLQGIVSWGYTTCGNAGMFSVYTKVYNFTIWIRSIINSKLNT</sequence>
<dbReference type="PANTHER" id="PTHR24264">
    <property type="entry name" value="TRYPSIN-RELATED"/>
    <property type="match status" value="1"/>
</dbReference>
<dbReference type="SUPFAM" id="SSF82895">
    <property type="entry name" value="TSP-1 type 1 repeat"/>
    <property type="match status" value="7"/>
</dbReference>
<dbReference type="Gene3D" id="3.80.10.10">
    <property type="entry name" value="Ribonuclease Inhibitor"/>
    <property type="match status" value="2"/>
</dbReference>
<dbReference type="InterPro" id="IPR043504">
    <property type="entry name" value="Peptidase_S1_PA_chymotrypsin"/>
</dbReference>
<dbReference type="InterPro" id="IPR001314">
    <property type="entry name" value="Peptidase_S1A"/>
</dbReference>
<evidence type="ECO:0000259" key="11">
    <source>
        <dbReference type="PROSITE" id="PS50240"/>
    </source>
</evidence>
<dbReference type="Pfam" id="PF00090">
    <property type="entry name" value="TSP_1"/>
    <property type="match status" value="7"/>
</dbReference>
<evidence type="ECO:0000256" key="8">
    <source>
        <dbReference type="ARBA" id="ARBA00023157"/>
    </source>
</evidence>
<feature type="chain" id="PRO_5046843611" evidence="10">
    <location>
        <begin position="20"/>
        <end position="1040"/>
    </location>
</feature>
<organism evidence="13 14">
    <name type="scientific">Hydra vulgaris</name>
    <name type="common">Hydra</name>
    <name type="synonym">Hydra attenuata</name>
    <dbReference type="NCBI Taxonomy" id="6087"/>
    <lineage>
        <taxon>Eukaryota</taxon>
        <taxon>Metazoa</taxon>
        <taxon>Cnidaria</taxon>
        <taxon>Hydrozoa</taxon>
        <taxon>Hydroidolina</taxon>
        <taxon>Anthoathecata</taxon>
        <taxon>Aplanulata</taxon>
        <taxon>Hydridae</taxon>
        <taxon>Hydra</taxon>
    </lineage>
</organism>
<proteinExistence type="predicted"/>
<comment type="caution">
    <text evidence="9">Lacks conserved residue(s) required for the propagation of feature annotation.</text>
</comment>
<dbReference type="SUPFAM" id="SSF50494">
    <property type="entry name" value="Trypsin-like serine proteases"/>
    <property type="match status" value="1"/>
</dbReference>
<feature type="domain" description="Peptidase S1" evidence="11">
    <location>
        <begin position="787"/>
        <end position="1035"/>
    </location>
</feature>
<comment type="subcellular location">
    <subcellularLocation>
        <location evidence="1">Secreted</location>
    </subcellularLocation>
</comment>
<dbReference type="InterPro" id="IPR001611">
    <property type="entry name" value="Leu-rich_rpt"/>
</dbReference>
<dbReference type="Pfam" id="PF13855">
    <property type="entry name" value="LRR_8"/>
    <property type="match status" value="2"/>
</dbReference>
<keyword evidence="6" id="KW-0378">Hydrolase</keyword>
<dbReference type="SMART" id="SM00209">
    <property type="entry name" value="TSP1"/>
    <property type="match status" value="7"/>
</dbReference>
<protein>
    <submittedName>
        <fullName evidence="14">Uncharacterized protein LOC105847406 isoform X3</fullName>
    </submittedName>
</protein>
<gene>
    <name evidence="14" type="primary">LOC105847406</name>
</gene>
<keyword evidence="10" id="KW-0732">Signal</keyword>
<evidence type="ECO:0000256" key="2">
    <source>
        <dbReference type="ARBA" id="ARBA00022525"/>
    </source>
</evidence>
<keyword evidence="5" id="KW-0677">Repeat</keyword>
<dbReference type="Gene3D" id="2.20.100.10">
    <property type="entry name" value="Thrombospondin type-1 (TSP1) repeat"/>
    <property type="match status" value="6"/>
</dbReference>
<dbReference type="PROSITE" id="PS51450">
    <property type="entry name" value="LRR"/>
    <property type="match status" value="4"/>
</dbReference>
<accession>A0ABM4BL74</accession>
<dbReference type="PANTHER" id="PTHR24264:SF65">
    <property type="entry name" value="SRCR DOMAIN-CONTAINING PROTEIN"/>
    <property type="match status" value="1"/>
</dbReference>
<keyword evidence="13" id="KW-1185">Reference proteome</keyword>
<dbReference type="Proteomes" id="UP001652625">
    <property type="component" value="Chromosome 03"/>
</dbReference>
<dbReference type="Pfam" id="PF00089">
    <property type="entry name" value="Trypsin"/>
    <property type="match status" value="1"/>
</dbReference>
<dbReference type="SMART" id="SM00369">
    <property type="entry name" value="LRR_TYP"/>
    <property type="match status" value="7"/>
</dbReference>
<evidence type="ECO:0000256" key="6">
    <source>
        <dbReference type="ARBA" id="ARBA00022801"/>
    </source>
</evidence>
<evidence type="ECO:0000256" key="10">
    <source>
        <dbReference type="SAM" id="SignalP"/>
    </source>
</evidence>
<evidence type="ECO:0000256" key="7">
    <source>
        <dbReference type="ARBA" id="ARBA00022825"/>
    </source>
</evidence>
<evidence type="ECO:0000256" key="5">
    <source>
        <dbReference type="ARBA" id="ARBA00022737"/>
    </source>
</evidence>
<dbReference type="InterPro" id="IPR036383">
    <property type="entry name" value="TSP1_rpt_sf"/>
</dbReference>
<keyword evidence="2" id="KW-0964">Secreted</keyword>
<feature type="domain" description="Sushi" evidence="12">
    <location>
        <begin position="709"/>
        <end position="768"/>
    </location>
</feature>
<dbReference type="InterPro" id="IPR018114">
    <property type="entry name" value="TRYPSIN_HIS"/>
</dbReference>
<evidence type="ECO:0000256" key="1">
    <source>
        <dbReference type="ARBA" id="ARBA00004613"/>
    </source>
</evidence>
<dbReference type="InterPro" id="IPR032675">
    <property type="entry name" value="LRR_dom_sf"/>
</dbReference>
<keyword evidence="7" id="KW-0720">Serine protease</keyword>
<reference evidence="14" key="1">
    <citation type="submission" date="2025-08" db="UniProtKB">
        <authorList>
            <consortium name="RefSeq"/>
        </authorList>
    </citation>
    <scope>IDENTIFICATION</scope>
</reference>
<evidence type="ECO:0000259" key="12">
    <source>
        <dbReference type="PROSITE" id="PS50923"/>
    </source>
</evidence>
<dbReference type="InterPro" id="IPR000884">
    <property type="entry name" value="TSP1_rpt"/>
</dbReference>
<dbReference type="PROSITE" id="PS00134">
    <property type="entry name" value="TRYPSIN_HIS"/>
    <property type="match status" value="1"/>
</dbReference>
<evidence type="ECO:0000256" key="9">
    <source>
        <dbReference type="PROSITE-ProRule" id="PRU00302"/>
    </source>
</evidence>
<dbReference type="InterPro" id="IPR001254">
    <property type="entry name" value="Trypsin_dom"/>
</dbReference>
<dbReference type="SUPFAM" id="SSF52058">
    <property type="entry name" value="L domain-like"/>
    <property type="match status" value="1"/>
</dbReference>
<evidence type="ECO:0000256" key="4">
    <source>
        <dbReference type="ARBA" id="ARBA00022670"/>
    </source>
</evidence>
<keyword evidence="4" id="KW-0645">Protease</keyword>
<feature type="signal peptide" evidence="10">
    <location>
        <begin position="1"/>
        <end position="19"/>
    </location>
</feature>
<dbReference type="PROSITE" id="PS50923">
    <property type="entry name" value="SUSHI"/>
    <property type="match status" value="1"/>
</dbReference>
<name>A0ABM4BL74_HYDVU</name>
<evidence type="ECO:0000256" key="3">
    <source>
        <dbReference type="ARBA" id="ARBA00022614"/>
    </source>
</evidence>
<dbReference type="SUPFAM" id="SSF57535">
    <property type="entry name" value="Complement control module/SCR domain"/>
    <property type="match status" value="1"/>
</dbReference>
<dbReference type="PRINTS" id="PR00722">
    <property type="entry name" value="CHYMOTRYPSIN"/>
</dbReference>
<keyword evidence="9" id="KW-0768">Sushi</keyword>
<dbReference type="CDD" id="cd00190">
    <property type="entry name" value="Tryp_SPc"/>
    <property type="match status" value="1"/>
</dbReference>
<dbReference type="RefSeq" id="XP_065649813.1">
    <property type="nucleotide sequence ID" value="XM_065793741.1"/>
</dbReference>
<dbReference type="InterPro" id="IPR050127">
    <property type="entry name" value="Serine_Proteases_S1"/>
</dbReference>
<dbReference type="PROSITE" id="PS50240">
    <property type="entry name" value="TRYPSIN_DOM"/>
    <property type="match status" value="1"/>
</dbReference>
<dbReference type="InterPro" id="IPR000436">
    <property type="entry name" value="Sushi_SCR_CCP_dom"/>
</dbReference>
<dbReference type="InterPro" id="IPR009003">
    <property type="entry name" value="Peptidase_S1_PA"/>
</dbReference>
<dbReference type="GeneID" id="105847406"/>
<dbReference type="InterPro" id="IPR035976">
    <property type="entry name" value="Sushi/SCR/CCP_sf"/>
</dbReference>
<evidence type="ECO:0000313" key="14">
    <source>
        <dbReference type="RefSeq" id="XP_065649813.1"/>
    </source>
</evidence>
<dbReference type="SMART" id="SM00020">
    <property type="entry name" value="Tryp_SPc"/>
    <property type="match status" value="1"/>
</dbReference>